<keyword evidence="5 6" id="KW-0687">Ribonucleoprotein</keyword>
<dbReference type="InterPro" id="IPR043164">
    <property type="entry name" value="Ribosomal_uL10-like_insert_sf"/>
</dbReference>
<keyword evidence="9" id="KW-1185">Reference proteome</keyword>
<organism evidence="8 9">
    <name type="scientific">Candidatus Nitrosopumilus sediminis</name>
    <dbReference type="NCBI Taxonomy" id="1229909"/>
    <lineage>
        <taxon>Archaea</taxon>
        <taxon>Nitrososphaerota</taxon>
        <taxon>Nitrososphaeria</taxon>
        <taxon>Nitrosopumilales</taxon>
        <taxon>Nitrosopumilaceae</taxon>
        <taxon>Nitrosopumilus</taxon>
    </lineage>
</organism>
<proteinExistence type="inferred from homology"/>
<comment type="function">
    <text evidence="6">Forms part of the ribosomal stalk, playing a central role in the interaction of the ribosome with GTP-bound translation factors.</text>
</comment>
<feature type="domain" description="Large ribosomal subunit protein uL10-like insertion" evidence="7">
    <location>
        <begin position="111"/>
        <end position="181"/>
    </location>
</feature>
<sequence length="288" mass="31603">MHENRTSYPKRKTQMYQQLLELPKKYKVVSIIQMRKVRSTQILPLRKTLKGQVEFVCVKDKVAVKALETLDVPGIKDLIDDLKGQIMFIFTDMSPFKLNVLLAKNKIMMAARGGDVASVDIVVPAKNTGIAPGPMLTEFKEAGIPTKIDQGTIWIAKDSTPVEKGGVINEKLASILGKLDIKPVEAGISLYSALEDGLKYAEAEMVIDVEKIRDSFAQAHQEAVSLSIEAAYVTADNISQILGKASQYARSLSIESGFMTDETKEQILQKADAQAKAVASQAKDYTPA</sequence>
<comment type="subunit">
    <text evidence="6">Part of the 50S ribosomal subunit. Forms part of the ribosomal stalk which helps the ribosome interact with GTP-bound translation factors. Forms a heptameric L10(L12)2(L12)2(L12)2 complex, where L10 forms an elongated spine to which the L12 dimers bind in a sequential fashion.</text>
</comment>
<dbReference type="STRING" id="1229909.NSED_01840"/>
<dbReference type="Gene3D" id="3.90.105.20">
    <property type="match status" value="1"/>
</dbReference>
<dbReference type="HAMAP" id="MF_00280">
    <property type="entry name" value="Ribosomal_uL10_arch"/>
    <property type="match status" value="1"/>
</dbReference>
<dbReference type="PATRIC" id="fig|1229909.8.peg.384"/>
<evidence type="ECO:0000259" key="7">
    <source>
        <dbReference type="Pfam" id="PF17777"/>
    </source>
</evidence>
<dbReference type="NCBIfam" id="NF003099">
    <property type="entry name" value="PRK04019.2-2"/>
    <property type="match status" value="1"/>
</dbReference>
<evidence type="ECO:0000256" key="5">
    <source>
        <dbReference type="ARBA" id="ARBA00023274"/>
    </source>
</evidence>
<dbReference type="Gene3D" id="6.10.140.760">
    <property type="match status" value="1"/>
</dbReference>
<dbReference type="GO" id="GO:0000027">
    <property type="term" value="P:ribosomal large subunit assembly"/>
    <property type="evidence" value="ECO:0007669"/>
    <property type="project" value="TreeGrafter"/>
</dbReference>
<keyword evidence="4 6" id="KW-0689">Ribosomal protein</keyword>
<dbReference type="Gene3D" id="3.30.70.1730">
    <property type="match status" value="1"/>
</dbReference>
<keyword evidence="2 6" id="KW-0699">rRNA-binding</keyword>
<evidence type="ECO:0000256" key="4">
    <source>
        <dbReference type="ARBA" id="ARBA00022980"/>
    </source>
</evidence>
<dbReference type="InterPro" id="IPR050323">
    <property type="entry name" value="Ribosomal_protein_uL10"/>
</dbReference>
<dbReference type="AlphaFoldDB" id="K0BB09"/>
<dbReference type="GO" id="GO:0022625">
    <property type="term" value="C:cytosolic large ribosomal subunit"/>
    <property type="evidence" value="ECO:0007669"/>
    <property type="project" value="TreeGrafter"/>
</dbReference>
<comment type="similarity">
    <text evidence="1 6">Belongs to the universal ribosomal protein uL10 family.</text>
</comment>
<evidence type="ECO:0000313" key="8">
    <source>
        <dbReference type="EMBL" id="AFS82180.1"/>
    </source>
</evidence>
<dbReference type="EMBL" id="CP003843">
    <property type="protein sequence ID" value="AFS82180.1"/>
    <property type="molecule type" value="Genomic_DNA"/>
</dbReference>
<evidence type="ECO:0000313" key="9">
    <source>
        <dbReference type="Proteomes" id="UP000006100"/>
    </source>
</evidence>
<dbReference type="RefSeq" id="WP_014964552.1">
    <property type="nucleotide sequence ID" value="NC_018656.1"/>
</dbReference>
<gene>
    <name evidence="6" type="primary">rpl10</name>
    <name evidence="6" type="synonym">rplP0</name>
    <name evidence="8" type="ORF">NSED_01840</name>
</gene>
<dbReference type="HOGENOM" id="CLU_053173_0_0_2"/>
<evidence type="ECO:0000256" key="2">
    <source>
        <dbReference type="ARBA" id="ARBA00022730"/>
    </source>
</evidence>
<dbReference type="GO" id="GO:0002181">
    <property type="term" value="P:cytoplasmic translation"/>
    <property type="evidence" value="ECO:0007669"/>
    <property type="project" value="TreeGrafter"/>
</dbReference>
<dbReference type="InterPro" id="IPR040637">
    <property type="entry name" value="Ribosomal_uL10-like_insert"/>
</dbReference>
<dbReference type="Proteomes" id="UP000006100">
    <property type="component" value="Chromosome"/>
</dbReference>
<evidence type="ECO:0000256" key="3">
    <source>
        <dbReference type="ARBA" id="ARBA00022884"/>
    </source>
</evidence>
<evidence type="ECO:0000256" key="1">
    <source>
        <dbReference type="ARBA" id="ARBA00008889"/>
    </source>
</evidence>
<dbReference type="Pfam" id="PF17777">
    <property type="entry name" value="RL10P_insert"/>
    <property type="match status" value="1"/>
</dbReference>
<dbReference type="Pfam" id="PF00466">
    <property type="entry name" value="Ribosomal_L10"/>
    <property type="match status" value="1"/>
</dbReference>
<keyword evidence="3 6" id="KW-0694">RNA-binding</keyword>
<reference evidence="8 9" key="1">
    <citation type="journal article" date="2012" name="J. Bacteriol.">
        <title>Draft Genome Sequence of an Ammonia-Oxidizing Archaeon, "Candidatus Nitrosopumilus sediminis" AR2, from Svalbard in the Arctic Circle.</title>
        <authorList>
            <person name="Park S.J."/>
            <person name="Kim J.G."/>
            <person name="Jung M.Y."/>
            <person name="Kim S.J."/>
            <person name="Cha I.T."/>
            <person name="Ghai R."/>
            <person name="Martin-Cuadrado A.B."/>
            <person name="Rodriguez-Valera F."/>
            <person name="Rhee S.K."/>
        </authorList>
    </citation>
    <scope>NUCLEOTIDE SEQUENCE [LARGE SCALE GENOMIC DNA]</scope>
    <source>
        <strain evidence="8 9">AR2</strain>
    </source>
</reference>
<dbReference type="PANTHER" id="PTHR45699">
    <property type="entry name" value="60S ACIDIC RIBOSOMAL PROTEIN P0"/>
    <property type="match status" value="1"/>
</dbReference>
<dbReference type="GeneID" id="13697387"/>
<dbReference type="InterPro" id="IPR001790">
    <property type="entry name" value="Ribosomal_uL10"/>
</dbReference>
<dbReference type="SUPFAM" id="SSF160369">
    <property type="entry name" value="Ribosomal protein L10-like"/>
    <property type="match status" value="1"/>
</dbReference>
<dbReference type="InterPro" id="IPR043141">
    <property type="entry name" value="Ribosomal_uL10-like_sf"/>
</dbReference>
<dbReference type="eggNOG" id="arCOG04288">
    <property type="taxonomic scope" value="Archaea"/>
</dbReference>
<dbReference type="KEGG" id="nir:NSED_01840"/>
<name>K0BB09_9ARCH</name>
<protein>
    <recommendedName>
        <fullName evidence="6">Large ribosomal subunit protein uL10</fullName>
    </recommendedName>
    <alternativeName>
        <fullName evidence="6">Acidic ribosomal protein P0 homolog</fullName>
    </alternativeName>
</protein>
<accession>K0BB09</accession>
<dbReference type="InterPro" id="IPR022909">
    <property type="entry name" value="Ribosomal_uL10_arc"/>
</dbReference>
<dbReference type="GO" id="GO:0070180">
    <property type="term" value="F:large ribosomal subunit rRNA binding"/>
    <property type="evidence" value="ECO:0007669"/>
    <property type="project" value="UniProtKB-UniRule"/>
</dbReference>
<evidence type="ECO:0000256" key="6">
    <source>
        <dbReference type="HAMAP-Rule" id="MF_00280"/>
    </source>
</evidence>
<dbReference type="GO" id="GO:0003735">
    <property type="term" value="F:structural constituent of ribosome"/>
    <property type="evidence" value="ECO:0007669"/>
    <property type="project" value="TreeGrafter"/>
</dbReference>
<dbReference type="PANTHER" id="PTHR45699:SF3">
    <property type="entry name" value="LARGE RIBOSOMAL SUBUNIT PROTEIN UL10"/>
    <property type="match status" value="1"/>
</dbReference>
<dbReference type="FunFam" id="3.90.105.20:FF:000001">
    <property type="entry name" value="60S acidic ribosomal protein P0"/>
    <property type="match status" value="1"/>
</dbReference>
<dbReference type="OrthoDB" id="30930at2157"/>